<evidence type="ECO:0000256" key="6">
    <source>
        <dbReference type="SAM" id="Phobius"/>
    </source>
</evidence>
<keyword evidence="3 6" id="KW-0812">Transmembrane</keyword>
<dbReference type="PANTHER" id="PTHR33545">
    <property type="entry name" value="UPF0750 MEMBRANE PROTEIN YITT-RELATED"/>
    <property type="match status" value="1"/>
</dbReference>
<feature type="transmembrane region" description="Helical" evidence="6">
    <location>
        <begin position="58"/>
        <end position="83"/>
    </location>
</feature>
<keyword evidence="5 6" id="KW-0472">Membrane</keyword>
<dbReference type="AlphaFoldDB" id="A0A1J0A657"/>
<evidence type="ECO:0000256" key="2">
    <source>
        <dbReference type="ARBA" id="ARBA00022475"/>
    </source>
</evidence>
<name>A0A1J0A657_9ENTE</name>
<evidence type="ECO:0000256" key="4">
    <source>
        <dbReference type="ARBA" id="ARBA00022989"/>
    </source>
</evidence>
<feature type="transmembrane region" description="Helical" evidence="6">
    <location>
        <begin position="90"/>
        <end position="110"/>
    </location>
</feature>
<dbReference type="RefSeq" id="WP_071457014.1">
    <property type="nucleotide sequence ID" value="NZ_CABJEN010000001.1"/>
</dbReference>
<evidence type="ECO:0000313" key="8">
    <source>
        <dbReference type="EMBL" id="APB31419.1"/>
    </source>
</evidence>
<dbReference type="EMBL" id="CP017267">
    <property type="protein sequence ID" value="APB31419.1"/>
    <property type="molecule type" value="Genomic_DNA"/>
</dbReference>
<accession>A0A1J0A657</accession>
<proteinExistence type="predicted"/>
<keyword evidence="2" id="KW-1003">Cell membrane</keyword>
<feature type="domain" description="DUF2179" evidence="7">
    <location>
        <begin position="229"/>
        <end position="283"/>
    </location>
</feature>
<dbReference type="Pfam" id="PF10035">
    <property type="entry name" value="DUF2179"/>
    <property type="match status" value="1"/>
</dbReference>
<organism evidence="8 9">
    <name type="scientific">Vagococcus teuberi</name>
    <dbReference type="NCBI Taxonomy" id="519472"/>
    <lineage>
        <taxon>Bacteria</taxon>
        <taxon>Bacillati</taxon>
        <taxon>Bacillota</taxon>
        <taxon>Bacilli</taxon>
        <taxon>Lactobacillales</taxon>
        <taxon>Enterococcaceae</taxon>
        <taxon>Vagococcus</taxon>
    </lineage>
</organism>
<dbReference type="InterPro" id="IPR051461">
    <property type="entry name" value="UPF0750_membrane"/>
</dbReference>
<evidence type="ECO:0000256" key="5">
    <source>
        <dbReference type="ARBA" id="ARBA00023136"/>
    </source>
</evidence>
<gene>
    <name evidence="8" type="ORF">BHY08_05985</name>
</gene>
<dbReference type="PIRSF" id="PIRSF006483">
    <property type="entry name" value="Membrane_protein_YitT"/>
    <property type="match status" value="1"/>
</dbReference>
<dbReference type="InterPro" id="IPR015867">
    <property type="entry name" value="N-reg_PII/ATP_PRibTrfase_C"/>
</dbReference>
<dbReference type="CDD" id="cd16380">
    <property type="entry name" value="YitT_C"/>
    <property type="match status" value="1"/>
</dbReference>
<sequence>MGNITEAYRKNEAIKKGVIIILAGLAIAVGLNMFLIPADVFSVGVTGISQLISGVLTNLFNINIGTGVWIFILNIPIAILGWIKLGRSATILSLLTVVAVSVMTILIPVVEVTDNPLMNAIVGGVLSGLAIGLTMKYGFSTGGMDIVSLVLSKTTGRTVGSLMFIINLFIISAAGFLFSWESALYTIISIFCTTQVVDKIHTSHQKVTAFIMTNKPEEVISSVQQSIVRGMTLLPGTGVFSRKEVAVIMMVVTRYELYDLEMAVYNADDKSFINIIPTQTVYGQFWSEDDQKKIRASRLEGL</sequence>
<reference evidence="8 9" key="1">
    <citation type="submission" date="2016-09" db="EMBL/GenBank/DDBJ databases">
        <title>Vagococcus teuberi sp. nov., isolated from the Malian artisanal sour milk fene.</title>
        <authorList>
            <person name="Wullschleger S."/>
            <person name="Seifert C."/>
            <person name="Baumgartner S."/>
            <person name="Lacroix C."/>
            <person name="Bonfoh B."/>
            <person name="Stevens M.J."/>
            <person name="Meile L."/>
        </authorList>
    </citation>
    <scope>NUCLEOTIDE SEQUENCE [LARGE SCALE GENOMIC DNA]</scope>
    <source>
        <strain evidence="8 9">DSM 21459</strain>
    </source>
</reference>
<evidence type="ECO:0000313" key="9">
    <source>
        <dbReference type="Proteomes" id="UP000191200"/>
    </source>
</evidence>
<keyword evidence="4 6" id="KW-1133">Transmembrane helix</keyword>
<dbReference type="Proteomes" id="UP000191200">
    <property type="component" value="Chromosome"/>
</dbReference>
<keyword evidence="9" id="KW-1185">Reference proteome</keyword>
<evidence type="ECO:0000256" key="1">
    <source>
        <dbReference type="ARBA" id="ARBA00004651"/>
    </source>
</evidence>
<comment type="subcellular location">
    <subcellularLocation>
        <location evidence="1">Cell membrane</location>
        <topology evidence="1">Multi-pass membrane protein</topology>
    </subcellularLocation>
</comment>
<dbReference type="InterPro" id="IPR003740">
    <property type="entry name" value="YitT"/>
</dbReference>
<dbReference type="InterPro" id="IPR019264">
    <property type="entry name" value="DUF2179"/>
</dbReference>
<feature type="transmembrane region" description="Helical" evidence="6">
    <location>
        <begin position="159"/>
        <end position="180"/>
    </location>
</feature>
<protein>
    <recommendedName>
        <fullName evidence="7">DUF2179 domain-containing protein</fullName>
    </recommendedName>
</protein>
<dbReference type="Gene3D" id="3.30.70.120">
    <property type="match status" value="1"/>
</dbReference>
<dbReference type="STRING" id="519472.BHY08_05985"/>
<dbReference type="PANTHER" id="PTHR33545:SF5">
    <property type="entry name" value="UPF0750 MEMBRANE PROTEIN YITT"/>
    <property type="match status" value="1"/>
</dbReference>
<dbReference type="Pfam" id="PF02588">
    <property type="entry name" value="YitT_membrane"/>
    <property type="match status" value="1"/>
</dbReference>
<dbReference type="KEGG" id="vte:BHY08_05985"/>
<feature type="transmembrane region" description="Helical" evidence="6">
    <location>
        <begin position="18"/>
        <end position="38"/>
    </location>
</feature>
<evidence type="ECO:0000259" key="7">
    <source>
        <dbReference type="Pfam" id="PF10035"/>
    </source>
</evidence>
<evidence type="ECO:0000256" key="3">
    <source>
        <dbReference type="ARBA" id="ARBA00022692"/>
    </source>
</evidence>
<feature type="transmembrane region" description="Helical" evidence="6">
    <location>
        <begin position="116"/>
        <end position="139"/>
    </location>
</feature>
<dbReference type="GO" id="GO:0005886">
    <property type="term" value="C:plasma membrane"/>
    <property type="evidence" value="ECO:0007669"/>
    <property type="project" value="UniProtKB-SubCell"/>
</dbReference>